<dbReference type="EMBL" id="MHRT01000007">
    <property type="protein sequence ID" value="OHA28811.1"/>
    <property type="molecule type" value="Genomic_DNA"/>
</dbReference>
<evidence type="ECO:0000256" key="8">
    <source>
        <dbReference type="ARBA" id="ARBA00023146"/>
    </source>
</evidence>
<evidence type="ECO:0000256" key="9">
    <source>
        <dbReference type="ARBA" id="ARBA00030904"/>
    </source>
</evidence>
<dbReference type="SUPFAM" id="SSF47323">
    <property type="entry name" value="Anticodon-binding domain of a subclass of class I aminoacyl-tRNA synthetases"/>
    <property type="match status" value="1"/>
</dbReference>
<evidence type="ECO:0000256" key="3">
    <source>
        <dbReference type="ARBA" id="ARBA00018753"/>
    </source>
</evidence>
<comment type="similarity">
    <text evidence="10">Belongs to the class-I aminoacyl-tRNA synthetase family.</text>
</comment>
<sequence>MSKKPFYITTTLPYVNSDPHIGFAMEIIRADIIARAKKIAGYEVFFNTGTDEHGVKIYQKAFNSNENTQVFVDRYATKFKELKSVLGLSDDIHFVRTTDPHHVSAAQEFWRRCDKNGFIYKKLYKTKYCPGCELEKTDVELDDQGRCFIHPTTELILIDEENYFFKFSAFQKPLLELYAENPMLVVPDFRFNEIKAFVGRGLEDFSISRLATKMPWGISVPSDDKHVMYVWFDALVNYVSTLGWPEDMKTFETFWKNGTPVQYCGKDNLRQQSAMWQAMLMAAKLPPTHAIVIDGFVTGDGGVKMSKSFGNTVDPLDIVKEYGTEALRYYVARELSPFEDSPFTMEKFREAYNAHLANGVGNLTSRIMKMAEVNIKKVPVTPVIPESYDAALARYDVKAASDIIWSKIGKLDALIQKEEPFKKAKDSATKDHATRIIEQLVRGLADVALLLEPILPISAEIIKKCVAENKSPAQPLFLRK</sequence>
<keyword evidence="6 10" id="KW-0067">ATP-binding</keyword>
<dbReference type="GO" id="GO:0005524">
    <property type="term" value="F:ATP binding"/>
    <property type="evidence" value="ECO:0007669"/>
    <property type="project" value="UniProtKB-KW"/>
</dbReference>
<dbReference type="InterPro" id="IPR009080">
    <property type="entry name" value="tRNAsynth_Ia_anticodon-bd"/>
</dbReference>
<dbReference type="NCBIfam" id="TIGR00398">
    <property type="entry name" value="metG"/>
    <property type="match status" value="1"/>
</dbReference>
<comment type="caution">
    <text evidence="12">The sequence shown here is derived from an EMBL/GenBank/DDBJ whole genome shotgun (WGS) entry which is preliminary data.</text>
</comment>
<dbReference type="PANTHER" id="PTHR43326">
    <property type="entry name" value="METHIONYL-TRNA SYNTHETASE"/>
    <property type="match status" value="1"/>
</dbReference>
<evidence type="ECO:0000313" key="13">
    <source>
        <dbReference type="Proteomes" id="UP000178089"/>
    </source>
</evidence>
<dbReference type="PANTHER" id="PTHR43326:SF1">
    <property type="entry name" value="METHIONINE--TRNA LIGASE, MITOCHONDRIAL"/>
    <property type="match status" value="1"/>
</dbReference>
<accession>A0A1G2N0S9</accession>
<evidence type="ECO:0000259" key="11">
    <source>
        <dbReference type="Pfam" id="PF09334"/>
    </source>
</evidence>
<feature type="domain" description="Methionyl/Leucyl tRNA synthetase" evidence="11">
    <location>
        <begin position="7"/>
        <end position="138"/>
    </location>
</feature>
<proteinExistence type="inferred from homology"/>
<organism evidence="12 13">
    <name type="scientific">Candidatus Taylorbacteria bacterium RIFCSPHIGHO2_12_FULL_45_16</name>
    <dbReference type="NCBI Taxonomy" id="1802315"/>
    <lineage>
        <taxon>Bacteria</taxon>
        <taxon>Candidatus Tayloriibacteriota</taxon>
    </lineage>
</organism>
<dbReference type="InterPro" id="IPR033911">
    <property type="entry name" value="MetRS_core"/>
</dbReference>
<dbReference type="AlphaFoldDB" id="A0A1G2N0S9"/>
<keyword evidence="7 10" id="KW-0648">Protein biosynthesis</keyword>
<dbReference type="Gene3D" id="3.40.50.620">
    <property type="entry name" value="HUPs"/>
    <property type="match status" value="1"/>
</dbReference>
<evidence type="ECO:0000256" key="2">
    <source>
        <dbReference type="ARBA" id="ARBA00012838"/>
    </source>
</evidence>
<gene>
    <name evidence="12" type="ORF">A3F51_02420</name>
</gene>
<feature type="domain" description="Methionyl/Leucyl tRNA synthetase" evidence="11">
    <location>
        <begin position="145"/>
        <end position="368"/>
    </location>
</feature>
<protein>
    <recommendedName>
        <fullName evidence="3">Methionine--tRNA ligase</fullName>
        <ecNumber evidence="2">6.1.1.10</ecNumber>
    </recommendedName>
    <alternativeName>
        <fullName evidence="9">Methionyl-tRNA synthetase</fullName>
    </alternativeName>
</protein>
<evidence type="ECO:0000256" key="10">
    <source>
        <dbReference type="RuleBase" id="RU363039"/>
    </source>
</evidence>
<dbReference type="GO" id="GO:0004825">
    <property type="term" value="F:methionine-tRNA ligase activity"/>
    <property type="evidence" value="ECO:0007669"/>
    <property type="project" value="UniProtKB-EC"/>
</dbReference>
<dbReference type="PRINTS" id="PR01041">
    <property type="entry name" value="TRNASYNTHMET"/>
</dbReference>
<reference evidence="12 13" key="1">
    <citation type="journal article" date="2016" name="Nat. Commun.">
        <title>Thousands of microbial genomes shed light on interconnected biogeochemical processes in an aquifer system.</title>
        <authorList>
            <person name="Anantharaman K."/>
            <person name="Brown C.T."/>
            <person name="Hug L.A."/>
            <person name="Sharon I."/>
            <person name="Castelle C.J."/>
            <person name="Probst A.J."/>
            <person name="Thomas B.C."/>
            <person name="Singh A."/>
            <person name="Wilkins M.J."/>
            <person name="Karaoz U."/>
            <person name="Brodie E.L."/>
            <person name="Williams K.H."/>
            <person name="Hubbard S.S."/>
            <person name="Banfield J.F."/>
        </authorList>
    </citation>
    <scope>NUCLEOTIDE SEQUENCE [LARGE SCALE GENOMIC DNA]</scope>
</reference>
<evidence type="ECO:0000313" key="12">
    <source>
        <dbReference type="EMBL" id="OHA28811.1"/>
    </source>
</evidence>
<dbReference type="STRING" id="1802315.A3F51_02420"/>
<evidence type="ECO:0000256" key="7">
    <source>
        <dbReference type="ARBA" id="ARBA00022917"/>
    </source>
</evidence>
<keyword evidence="5 10" id="KW-0547">Nucleotide-binding</keyword>
<name>A0A1G2N0S9_9BACT</name>
<dbReference type="Pfam" id="PF09334">
    <property type="entry name" value="tRNA-synt_1g"/>
    <property type="match status" value="2"/>
</dbReference>
<dbReference type="SUPFAM" id="SSF52374">
    <property type="entry name" value="Nucleotidylyl transferase"/>
    <property type="match status" value="1"/>
</dbReference>
<keyword evidence="8 10" id="KW-0030">Aminoacyl-tRNA synthetase</keyword>
<evidence type="ECO:0000256" key="5">
    <source>
        <dbReference type="ARBA" id="ARBA00022741"/>
    </source>
</evidence>
<dbReference type="GO" id="GO:0006431">
    <property type="term" value="P:methionyl-tRNA aminoacylation"/>
    <property type="evidence" value="ECO:0007669"/>
    <property type="project" value="InterPro"/>
</dbReference>
<evidence type="ECO:0000256" key="1">
    <source>
        <dbReference type="ARBA" id="ARBA00003314"/>
    </source>
</evidence>
<dbReference type="InterPro" id="IPR015413">
    <property type="entry name" value="Methionyl/Leucyl_tRNA_Synth"/>
</dbReference>
<dbReference type="InterPro" id="IPR014758">
    <property type="entry name" value="Met-tRNA_synth"/>
</dbReference>
<dbReference type="Gene3D" id="2.170.220.10">
    <property type="match status" value="1"/>
</dbReference>
<dbReference type="InterPro" id="IPR014729">
    <property type="entry name" value="Rossmann-like_a/b/a_fold"/>
</dbReference>
<dbReference type="EC" id="6.1.1.10" evidence="2"/>
<dbReference type="CDD" id="cd00814">
    <property type="entry name" value="MetRS_core"/>
    <property type="match status" value="1"/>
</dbReference>
<dbReference type="Gene3D" id="1.10.730.10">
    <property type="entry name" value="Isoleucyl-tRNA Synthetase, Domain 1"/>
    <property type="match status" value="1"/>
</dbReference>
<dbReference type="InterPro" id="IPR023457">
    <property type="entry name" value="Met-tRNA_synth_2"/>
</dbReference>
<keyword evidence="4 10" id="KW-0436">Ligase</keyword>
<evidence type="ECO:0000256" key="6">
    <source>
        <dbReference type="ARBA" id="ARBA00022840"/>
    </source>
</evidence>
<dbReference type="Proteomes" id="UP000178089">
    <property type="component" value="Unassembled WGS sequence"/>
</dbReference>
<comment type="function">
    <text evidence="1">Is required not only for elongation of protein synthesis but also for the initiation of all mRNA translation through initiator tRNA(fMet) aminoacylation.</text>
</comment>
<evidence type="ECO:0000256" key="4">
    <source>
        <dbReference type="ARBA" id="ARBA00022598"/>
    </source>
</evidence>